<proteinExistence type="predicted"/>
<comment type="caution">
    <text evidence="2">The sequence shown here is derived from an EMBL/GenBank/DDBJ whole genome shotgun (WGS) entry which is preliminary data.</text>
</comment>
<keyword evidence="3" id="KW-1185">Reference proteome</keyword>
<sequence>MPLAGGFSRGSPVLISIALIGSQDHDVKSRPNLFTHIFYYRAYISSLEIDTCVVVATVVLSLRVFFSDGGWTRNHPHPSSSPPPDVKTAWSLGGRDRRCLVRIKGVGEKRGAGLGEGVSRGGRGRRYRRSVQRDERDRQSLGSCAGGDQATPFGGGEAALPQRGGRQPGTTGGECVYV</sequence>
<name>A0ABQ9GGU1_9NEOP</name>
<feature type="region of interest" description="Disordered" evidence="1">
    <location>
        <begin position="112"/>
        <end position="178"/>
    </location>
</feature>
<protein>
    <submittedName>
        <fullName evidence="2">Uncharacterized protein</fullName>
    </submittedName>
</protein>
<gene>
    <name evidence="2" type="ORF">PR048_027541</name>
</gene>
<dbReference type="EMBL" id="JARBHB010000012">
    <property type="protein sequence ID" value="KAJ8871235.1"/>
    <property type="molecule type" value="Genomic_DNA"/>
</dbReference>
<dbReference type="Proteomes" id="UP001159363">
    <property type="component" value="Chromosome 11"/>
</dbReference>
<evidence type="ECO:0000313" key="3">
    <source>
        <dbReference type="Proteomes" id="UP001159363"/>
    </source>
</evidence>
<accession>A0ABQ9GGU1</accession>
<organism evidence="2 3">
    <name type="scientific">Dryococelus australis</name>
    <dbReference type="NCBI Taxonomy" id="614101"/>
    <lineage>
        <taxon>Eukaryota</taxon>
        <taxon>Metazoa</taxon>
        <taxon>Ecdysozoa</taxon>
        <taxon>Arthropoda</taxon>
        <taxon>Hexapoda</taxon>
        <taxon>Insecta</taxon>
        <taxon>Pterygota</taxon>
        <taxon>Neoptera</taxon>
        <taxon>Polyneoptera</taxon>
        <taxon>Phasmatodea</taxon>
        <taxon>Verophasmatodea</taxon>
        <taxon>Anareolatae</taxon>
        <taxon>Phasmatidae</taxon>
        <taxon>Eurycanthinae</taxon>
        <taxon>Dryococelus</taxon>
    </lineage>
</organism>
<evidence type="ECO:0000256" key="1">
    <source>
        <dbReference type="SAM" id="MobiDB-lite"/>
    </source>
</evidence>
<feature type="compositionally biased region" description="Gly residues" evidence="1">
    <location>
        <begin position="112"/>
        <end position="121"/>
    </location>
</feature>
<reference evidence="2 3" key="1">
    <citation type="submission" date="2023-02" db="EMBL/GenBank/DDBJ databases">
        <title>LHISI_Scaffold_Assembly.</title>
        <authorList>
            <person name="Stuart O.P."/>
            <person name="Cleave R."/>
            <person name="Magrath M.J.L."/>
            <person name="Mikheyev A.S."/>
        </authorList>
    </citation>
    <scope>NUCLEOTIDE SEQUENCE [LARGE SCALE GENOMIC DNA]</scope>
    <source>
        <strain evidence="2">Daus_M_001</strain>
        <tissue evidence="2">Leg muscle</tissue>
    </source>
</reference>
<evidence type="ECO:0000313" key="2">
    <source>
        <dbReference type="EMBL" id="KAJ8871235.1"/>
    </source>
</evidence>